<organism evidence="2 3">
    <name type="scientific">Trypanosoma rangeli</name>
    <dbReference type="NCBI Taxonomy" id="5698"/>
    <lineage>
        <taxon>Eukaryota</taxon>
        <taxon>Discoba</taxon>
        <taxon>Euglenozoa</taxon>
        <taxon>Kinetoplastea</taxon>
        <taxon>Metakinetoplastina</taxon>
        <taxon>Trypanosomatida</taxon>
        <taxon>Trypanosomatidae</taxon>
        <taxon>Trypanosoma</taxon>
        <taxon>Herpetosoma</taxon>
    </lineage>
</organism>
<feature type="region of interest" description="Disordered" evidence="1">
    <location>
        <begin position="1"/>
        <end position="43"/>
    </location>
</feature>
<protein>
    <submittedName>
        <fullName evidence="2">Uncharacterized protein</fullName>
    </submittedName>
</protein>
<dbReference type="Proteomes" id="UP000283634">
    <property type="component" value="Unassembled WGS sequence"/>
</dbReference>
<name>A0A422MWL0_TRYRA</name>
<comment type="caution">
    <text evidence="2">The sequence shown here is derived from an EMBL/GenBank/DDBJ whole genome shotgun (WGS) entry which is preliminary data.</text>
</comment>
<proteinExistence type="predicted"/>
<dbReference type="EMBL" id="MKGL01000545">
    <property type="protein sequence ID" value="RNE97590.1"/>
    <property type="molecule type" value="Genomic_DNA"/>
</dbReference>
<dbReference type="RefSeq" id="XP_029234202.1">
    <property type="nucleotide sequence ID" value="XM_029385974.1"/>
</dbReference>
<dbReference type="GeneID" id="40333215"/>
<dbReference type="AlphaFoldDB" id="A0A422MWL0"/>
<gene>
    <name evidence="2" type="ORF">TraAM80_09282</name>
</gene>
<evidence type="ECO:0000256" key="1">
    <source>
        <dbReference type="SAM" id="MobiDB-lite"/>
    </source>
</evidence>
<evidence type="ECO:0000313" key="3">
    <source>
        <dbReference type="Proteomes" id="UP000283634"/>
    </source>
</evidence>
<evidence type="ECO:0000313" key="2">
    <source>
        <dbReference type="EMBL" id="RNE97590.1"/>
    </source>
</evidence>
<accession>A0A422MWL0</accession>
<sequence length="154" mass="16794">MNMLGPPLCKPSSRHSKCGSSIGRPSSRKNTDNASRGHVASKCPTSRAYASRLHLQGGRIQAAFAQRKTVPDCSWHSAQVQRLPTCEEEGKTLSREGVIYKVCWDSSHFCNGQKVMAVLLCLPVPAPRFQANEFLQRTFGGSDTTDGGNETKPC</sequence>
<reference evidence="2 3" key="1">
    <citation type="journal article" date="2018" name="BMC Genomics">
        <title>Genomic comparison of Trypanosoma conorhini and Trypanosoma rangeli to Trypanosoma cruzi strains of high and low virulence.</title>
        <authorList>
            <person name="Bradwell K.R."/>
            <person name="Koparde V.N."/>
            <person name="Matveyev A.V."/>
            <person name="Serrano M.G."/>
            <person name="Alves J.M."/>
            <person name="Parikh H."/>
            <person name="Huang B."/>
            <person name="Lee V."/>
            <person name="Espinosa-Alvarez O."/>
            <person name="Ortiz P.A."/>
            <person name="Costa-Martins A.G."/>
            <person name="Teixeira M.M."/>
            <person name="Buck G.A."/>
        </authorList>
    </citation>
    <scope>NUCLEOTIDE SEQUENCE [LARGE SCALE GENOMIC DNA]</scope>
    <source>
        <strain evidence="2 3">AM80</strain>
    </source>
</reference>
<keyword evidence="3" id="KW-1185">Reference proteome</keyword>